<dbReference type="AlphaFoldDB" id="A0A067HAD5"/>
<dbReference type="SUPFAM" id="SSF52540">
    <property type="entry name" value="P-loop containing nucleoside triphosphate hydrolases"/>
    <property type="match status" value="1"/>
</dbReference>
<dbReference type="PANTHER" id="PTHR23070">
    <property type="entry name" value="BCS1 AAA-TYPE ATPASE"/>
    <property type="match status" value="1"/>
</dbReference>
<gene>
    <name evidence="1" type="ORF">CISIN_1g036857mg</name>
</gene>
<dbReference type="Proteomes" id="UP000027120">
    <property type="component" value="Unassembled WGS sequence"/>
</dbReference>
<dbReference type="InterPro" id="IPR050747">
    <property type="entry name" value="Mitochondrial_chaperone_BCS1"/>
</dbReference>
<evidence type="ECO:0000313" key="1">
    <source>
        <dbReference type="EMBL" id="KDO84626.1"/>
    </source>
</evidence>
<sequence length="170" mass="19266">MMLHMINNNRPSYWNSNKFEHPATSNTIATDFDMNKALVDDYWGPYTGKSSLIAAMADLDLKEFQSNSRSILVIEDAVTSFESNAYNSVALSALLKFVDGLWSSSGDGRILVMTTDYKDHIDPVPLRPSCMDMHFHLSSHTFRHYLFEKIEERLAKIQATPAEVPGELMK</sequence>
<dbReference type="EMBL" id="KK784874">
    <property type="protein sequence ID" value="KDO84626.1"/>
    <property type="molecule type" value="Genomic_DNA"/>
</dbReference>
<dbReference type="Gene3D" id="3.40.50.300">
    <property type="entry name" value="P-loop containing nucleotide triphosphate hydrolases"/>
    <property type="match status" value="1"/>
</dbReference>
<organism evidence="1 2">
    <name type="scientific">Citrus sinensis</name>
    <name type="common">Sweet orange</name>
    <name type="synonym">Citrus aurantium var. sinensis</name>
    <dbReference type="NCBI Taxonomy" id="2711"/>
    <lineage>
        <taxon>Eukaryota</taxon>
        <taxon>Viridiplantae</taxon>
        <taxon>Streptophyta</taxon>
        <taxon>Embryophyta</taxon>
        <taxon>Tracheophyta</taxon>
        <taxon>Spermatophyta</taxon>
        <taxon>Magnoliopsida</taxon>
        <taxon>eudicotyledons</taxon>
        <taxon>Gunneridae</taxon>
        <taxon>Pentapetalae</taxon>
        <taxon>rosids</taxon>
        <taxon>malvids</taxon>
        <taxon>Sapindales</taxon>
        <taxon>Rutaceae</taxon>
        <taxon>Aurantioideae</taxon>
        <taxon>Citrus</taxon>
    </lineage>
</organism>
<dbReference type="STRING" id="2711.A0A067HAD5"/>
<reference evidence="1 2" key="1">
    <citation type="submission" date="2014-04" db="EMBL/GenBank/DDBJ databases">
        <authorList>
            <consortium name="International Citrus Genome Consortium"/>
            <person name="Gmitter F."/>
            <person name="Chen C."/>
            <person name="Farmerie W."/>
            <person name="Harkins T."/>
            <person name="Desany B."/>
            <person name="Mohiuddin M."/>
            <person name="Kodira C."/>
            <person name="Borodovsky M."/>
            <person name="Lomsadze A."/>
            <person name="Burns P."/>
            <person name="Jenkins J."/>
            <person name="Prochnik S."/>
            <person name="Shu S."/>
            <person name="Chapman J."/>
            <person name="Pitluck S."/>
            <person name="Schmutz J."/>
            <person name="Rokhsar D."/>
        </authorList>
    </citation>
    <scope>NUCLEOTIDE SEQUENCE</scope>
</reference>
<proteinExistence type="predicted"/>
<protein>
    <recommendedName>
        <fullName evidence="3">ATPase AAA-type core domain-containing protein</fullName>
    </recommendedName>
</protein>
<keyword evidence="2" id="KW-1185">Reference proteome</keyword>
<evidence type="ECO:0008006" key="3">
    <source>
        <dbReference type="Google" id="ProtNLM"/>
    </source>
</evidence>
<accession>A0A067HAD5</accession>
<name>A0A067HAD5_CITSI</name>
<feature type="non-terminal residue" evidence="1">
    <location>
        <position position="170"/>
    </location>
</feature>
<dbReference type="InterPro" id="IPR027417">
    <property type="entry name" value="P-loop_NTPase"/>
</dbReference>
<evidence type="ECO:0000313" key="2">
    <source>
        <dbReference type="Proteomes" id="UP000027120"/>
    </source>
</evidence>